<dbReference type="AlphaFoldDB" id="A0A564Y7W3"/>
<dbReference type="Proteomes" id="UP000321570">
    <property type="component" value="Unassembled WGS sequence"/>
</dbReference>
<accession>A0A564Y7W3</accession>
<evidence type="ECO:0000313" key="2">
    <source>
        <dbReference type="Proteomes" id="UP000321570"/>
    </source>
</evidence>
<dbReference type="EMBL" id="CABIJS010000111">
    <property type="protein sequence ID" value="VUZ43385.1"/>
    <property type="molecule type" value="Genomic_DNA"/>
</dbReference>
<evidence type="ECO:0000313" key="1">
    <source>
        <dbReference type="EMBL" id="VUZ43385.1"/>
    </source>
</evidence>
<proteinExistence type="predicted"/>
<name>A0A564Y7W3_HYMDI</name>
<gene>
    <name evidence="1" type="ORF">WMSIL1_LOCUS3743</name>
</gene>
<protein>
    <submittedName>
        <fullName evidence="1">Uncharacterized protein</fullName>
    </submittedName>
</protein>
<keyword evidence="2" id="KW-1185">Reference proteome</keyword>
<organism evidence="1 2">
    <name type="scientific">Hymenolepis diminuta</name>
    <name type="common">Rat tapeworm</name>
    <dbReference type="NCBI Taxonomy" id="6216"/>
    <lineage>
        <taxon>Eukaryota</taxon>
        <taxon>Metazoa</taxon>
        <taxon>Spiralia</taxon>
        <taxon>Lophotrochozoa</taxon>
        <taxon>Platyhelminthes</taxon>
        <taxon>Cestoda</taxon>
        <taxon>Eucestoda</taxon>
        <taxon>Cyclophyllidea</taxon>
        <taxon>Hymenolepididae</taxon>
        <taxon>Hymenolepis</taxon>
    </lineage>
</organism>
<sequence length="61" mass="7073">IDFISPSISHLGSSLAGPRGRIDLETRRFSSCSSCTRWNRNLIYNLRSRWENMSRIKCAKQ</sequence>
<feature type="non-terminal residue" evidence="1">
    <location>
        <position position="1"/>
    </location>
</feature>
<reference evidence="1 2" key="1">
    <citation type="submission" date="2019-07" db="EMBL/GenBank/DDBJ databases">
        <authorList>
            <person name="Jastrzebski P J."/>
            <person name="Paukszto L."/>
            <person name="Jastrzebski P J."/>
        </authorList>
    </citation>
    <scope>NUCLEOTIDE SEQUENCE [LARGE SCALE GENOMIC DNA]</scope>
    <source>
        <strain evidence="1 2">WMS-il1</strain>
    </source>
</reference>